<dbReference type="EMBL" id="BOMS01000018">
    <property type="protein sequence ID" value="GIE65289.1"/>
    <property type="molecule type" value="Genomic_DNA"/>
</dbReference>
<keyword evidence="2" id="KW-1185">Reference proteome</keyword>
<accession>A0ABQ4B3Q0</accession>
<gene>
    <name evidence="1" type="ORF">Apa02nite_013970</name>
</gene>
<proteinExistence type="predicted"/>
<name>A0ABQ4B3Q0_9ACTN</name>
<evidence type="ECO:0000313" key="1">
    <source>
        <dbReference type="EMBL" id="GIE65289.1"/>
    </source>
</evidence>
<evidence type="ECO:0000313" key="2">
    <source>
        <dbReference type="Proteomes" id="UP000624709"/>
    </source>
</evidence>
<dbReference type="Proteomes" id="UP000624709">
    <property type="component" value="Unassembled WGS sequence"/>
</dbReference>
<reference evidence="1 2" key="1">
    <citation type="submission" date="2021-01" db="EMBL/GenBank/DDBJ databases">
        <title>Whole genome shotgun sequence of Actinoplanes palleronii NBRC 14916.</title>
        <authorList>
            <person name="Komaki H."/>
            <person name="Tamura T."/>
        </authorList>
    </citation>
    <scope>NUCLEOTIDE SEQUENCE [LARGE SCALE GENOMIC DNA]</scope>
    <source>
        <strain evidence="1 2">NBRC 14916</strain>
    </source>
</reference>
<comment type="caution">
    <text evidence="1">The sequence shown here is derived from an EMBL/GenBank/DDBJ whole genome shotgun (WGS) entry which is preliminary data.</text>
</comment>
<sequence>MLVLRFLLEMTRLRLEVPWHRTRRVLVPWRRGRRVLVDVLTGLCPPRHRAHHG</sequence>
<protein>
    <submittedName>
        <fullName evidence="1">Uncharacterized protein</fullName>
    </submittedName>
</protein>
<organism evidence="1 2">
    <name type="scientific">Actinoplanes palleronii</name>
    <dbReference type="NCBI Taxonomy" id="113570"/>
    <lineage>
        <taxon>Bacteria</taxon>
        <taxon>Bacillati</taxon>
        <taxon>Actinomycetota</taxon>
        <taxon>Actinomycetes</taxon>
        <taxon>Micromonosporales</taxon>
        <taxon>Micromonosporaceae</taxon>
        <taxon>Actinoplanes</taxon>
    </lineage>
</organism>